<dbReference type="EMBL" id="MHSL01000009">
    <property type="protein sequence ID" value="OHA44131.1"/>
    <property type="molecule type" value="Genomic_DNA"/>
</dbReference>
<evidence type="ECO:0000313" key="1">
    <source>
        <dbReference type="EMBL" id="OHA44131.1"/>
    </source>
</evidence>
<organism evidence="1 2">
    <name type="scientific">Candidatus Taylorbacteria bacterium RIFCSPLOWO2_12_FULL_44_15c</name>
    <dbReference type="NCBI Taxonomy" id="1802333"/>
    <lineage>
        <taxon>Bacteria</taxon>
        <taxon>Candidatus Tayloriibacteriota</taxon>
    </lineage>
</organism>
<sequence length="122" mass="14329">MKINIKGTNLSVSPDINGYLSEKLKSVVKLIDPNDETAIFDIELGRTTRHHQTGDIFRAEINFHRRDDNYRAVSEAGDIFSAIDLVKDRILDELRGAKGRRLRFIRKSGRQIKEWLRRFYRR</sequence>
<gene>
    <name evidence="1" type="ORF">A3G03_00360</name>
</gene>
<dbReference type="Proteomes" id="UP000176355">
    <property type="component" value="Unassembled WGS sequence"/>
</dbReference>
<dbReference type="SUPFAM" id="SSF69754">
    <property type="entry name" value="Ribosome binding protein Y (YfiA homologue)"/>
    <property type="match status" value="1"/>
</dbReference>
<dbReference type="AlphaFoldDB" id="A0A1G2P976"/>
<reference evidence="1 2" key="1">
    <citation type="journal article" date="2016" name="Nat. Commun.">
        <title>Thousands of microbial genomes shed light on interconnected biogeochemical processes in an aquifer system.</title>
        <authorList>
            <person name="Anantharaman K."/>
            <person name="Brown C.T."/>
            <person name="Hug L.A."/>
            <person name="Sharon I."/>
            <person name="Castelle C.J."/>
            <person name="Probst A.J."/>
            <person name="Thomas B.C."/>
            <person name="Singh A."/>
            <person name="Wilkins M.J."/>
            <person name="Karaoz U."/>
            <person name="Brodie E.L."/>
            <person name="Williams K.H."/>
            <person name="Hubbard S.S."/>
            <person name="Banfield J.F."/>
        </authorList>
    </citation>
    <scope>NUCLEOTIDE SEQUENCE [LARGE SCALE GENOMIC DNA]</scope>
</reference>
<proteinExistence type="predicted"/>
<dbReference type="NCBIfam" id="TIGR00741">
    <property type="entry name" value="yfiA"/>
    <property type="match status" value="1"/>
</dbReference>
<dbReference type="STRING" id="1802333.A3G03_00360"/>
<accession>A0A1G2P976</accession>
<name>A0A1G2P976_9BACT</name>
<dbReference type="Gene3D" id="3.30.160.100">
    <property type="entry name" value="Ribosome hibernation promotion factor-like"/>
    <property type="match status" value="1"/>
</dbReference>
<evidence type="ECO:0000313" key="2">
    <source>
        <dbReference type="Proteomes" id="UP000176355"/>
    </source>
</evidence>
<dbReference type="Pfam" id="PF02482">
    <property type="entry name" value="Ribosomal_S30AE"/>
    <property type="match status" value="1"/>
</dbReference>
<dbReference type="InterPro" id="IPR036567">
    <property type="entry name" value="RHF-like"/>
</dbReference>
<comment type="caution">
    <text evidence="1">The sequence shown here is derived from an EMBL/GenBank/DDBJ whole genome shotgun (WGS) entry which is preliminary data.</text>
</comment>
<dbReference type="InterPro" id="IPR003489">
    <property type="entry name" value="RHF/RaiA"/>
</dbReference>
<protein>
    <submittedName>
        <fullName evidence="1">Ribosomal subunit interface protein</fullName>
    </submittedName>
</protein>